<keyword evidence="2" id="KW-1133">Transmembrane helix</keyword>
<feature type="compositionally biased region" description="Basic residues" evidence="1">
    <location>
        <begin position="4698"/>
        <end position="4719"/>
    </location>
</feature>
<dbReference type="PaxDb" id="10090-ENSMUSP00000126178"/>
<feature type="region of interest" description="Disordered" evidence="1">
    <location>
        <begin position="2335"/>
        <end position="2356"/>
    </location>
</feature>
<feature type="compositionally biased region" description="Low complexity" evidence="1">
    <location>
        <begin position="4794"/>
        <end position="4822"/>
    </location>
</feature>
<evidence type="ECO:0000313" key="3">
    <source>
        <dbReference type="Ensembl" id="ENSMUSP00000151425.2"/>
    </source>
</evidence>
<feature type="region of interest" description="Disordered" evidence="1">
    <location>
        <begin position="3498"/>
        <end position="3566"/>
    </location>
</feature>
<feature type="region of interest" description="Disordered" evidence="1">
    <location>
        <begin position="3007"/>
        <end position="3041"/>
    </location>
</feature>
<dbReference type="STRING" id="10090.ENSMUSP00000151425"/>
<proteinExistence type="evidence at protein level"/>
<organism evidence="3 5">
    <name type="scientific">Mus musculus</name>
    <name type="common">Mouse</name>
    <dbReference type="NCBI Taxonomy" id="10090"/>
    <lineage>
        <taxon>Eukaryota</taxon>
        <taxon>Metazoa</taxon>
        <taxon>Chordata</taxon>
        <taxon>Craniata</taxon>
        <taxon>Vertebrata</taxon>
        <taxon>Euteleostomi</taxon>
        <taxon>Mammalia</taxon>
        <taxon>Eutheria</taxon>
        <taxon>Euarchontoglires</taxon>
        <taxon>Glires</taxon>
        <taxon>Rodentia</taxon>
        <taxon>Myomorpha</taxon>
        <taxon>Muroidea</taxon>
        <taxon>Muridae</taxon>
        <taxon>Murinae</taxon>
        <taxon>Mus</taxon>
        <taxon>Mus</taxon>
    </lineage>
</organism>
<feature type="region of interest" description="Disordered" evidence="1">
    <location>
        <begin position="4197"/>
        <end position="4224"/>
    </location>
</feature>
<gene>
    <name evidence="3 4" type="primary">Spata31h1</name>
    <name evidence="4" type="synonym">4932415D10Rik</name>
</gene>
<feature type="region of interest" description="Disordered" evidence="1">
    <location>
        <begin position="3420"/>
        <end position="3451"/>
    </location>
</feature>
<name>A0A1W2P6U8_MOUSE</name>
<feature type="compositionally biased region" description="Basic residues" evidence="1">
    <location>
        <begin position="4322"/>
        <end position="4332"/>
    </location>
</feature>
<feature type="compositionally biased region" description="Polar residues" evidence="1">
    <location>
        <begin position="2400"/>
        <end position="2415"/>
    </location>
</feature>
<dbReference type="KEGG" id="mmu:102635990"/>
<evidence type="ECO:0000313" key="5">
    <source>
        <dbReference type="Proteomes" id="UP000000589"/>
    </source>
</evidence>
<feature type="compositionally biased region" description="Polar residues" evidence="1">
    <location>
        <begin position="3012"/>
        <end position="3025"/>
    </location>
</feature>
<dbReference type="Ensembl" id="ENSMUST00000217661.2">
    <property type="protein sequence ID" value="ENSMUSP00000151425.2"/>
    <property type="gene ID" value="ENSMUSG00000044581.9"/>
</dbReference>
<feature type="compositionally biased region" description="Low complexity" evidence="1">
    <location>
        <begin position="4857"/>
        <end position="4866"/>
    </location>
</feature>
<sequence length="4986" mass="551852">MESIWVPAIPLLDHLSLILLSLLFGGIWVLFSSYRSRTQVASRTEKSADSMRSITNRNLWKNYSTLSKEINLTSISGLPMGWTQDYIFSIEKSLEQIFQHLENASSALMELNFPESYDTSSSSISDTMAQESVPPCCYCENEKCSTDYSICSDSSNNSSILSYLPIFPESTTWQIQSNSAPYSPEKELSVSRNRSTPLPTFQLMDTEKSDLSQNFAVLPPLQDIPSIHLHVNIGVNSGINRTEARMSQPLTSNKQLESENDHQIIRCNPLVISMDAPSSRNVEVNAIQEEASLLKKDPKHVLKLNTEQRVTGLPEERIKSHKAQGTNVELTPKAPCPATDSIKVTPMALLQVMDLMGIIPDSHSEITDSVGETKDKTDLSQQSHQVEKVIIPPESTVASPEHQMRESKSMASKPDKITDISKVIPVALFNIVDSRGLINELCSHVIESAGIAPKSQHQVTESVGVNTLHKYQAVEPANLSLGPHHTVYNAEEWILQPQHKVTGTLNMDSGSQNQARFTPSSPQPPQAPSKVPDSSRMSSEPSENALKVNSVVQGSPMEVITETLNMDSGSQNQARFTPSSPQPPQIPSKVPDSSRMSPEPLENALKVNSVVQGSPMGVITETLNMDSGSQNQASSLQPPQTPSKVLDSSRMSPEPSENALKVNSVVQGSPMGVITPLQDGLTAQAKESPELPFVSQVQVRDSIGMTVHQGTENVSSTPKLPHQVMDPSEFTPWHQDLDCSEVRQSHKLKEPVGLTSDTWPQRKNPTERAPSLQITAPGAPDQETVPIGMRQQHQLTESEVVPATLKLEEVEYLGKNTTPQSQIMESVDLLPELQNINSKNLVPDPRLKGMKPVDISKDLVLIPETLVETMKIGELPTHLYASKSSDVSLNSNYSFPEPEELTEQQQASEAGVTSDTCHQVEESAELTQSSEGMTPALLSQTSESMEMSLPPLQDKPEVMVPEPQAPDVNFAHVTPEPCSEVINPLELSLPEYTESTELALPKVDDTQETIVEIYSEMGYQELNLESSVQIEESESLAEKLKCEELIPEPSVLVVEPMELTIGPTPHIIDVIPGPQLHNVKSMQIDTGFELQSELSVNLPQPLSIGVVDPEKAKPEPGLQSLSPKESVEGIQIPNVKSMDLNLDQEPPSVKSGLIPGPQLQSVRFPKLYQGLLLQGENPSNSISGPLHYSVKSDEAIPCSPMPEIRSSGFIPGSKVPEPQLQHVKSMEVNLGPCLQDVRFSDSIPKPKHHGFKYTQFIPGFPLQESTSQGFMPESFLPLSQEPQFEDRKLALATQRSEFHSMKNATQASELQRSCGISEEVNIGPWEQDTKFSELASRPKLQGVKFGEQISGLMFDSASSMISELGMHDSKLAKMTAGLQDSRHLGFNSGPWLQDVKFLDEIPGTPPQGMKTPELNSGPHLECIKIFELTTQPERQGMKPELIVQESPFQVVTGNQEPSFEDKMSYKMVPEPQVPTAETMKLATERHLANVDHSELIRSPQTQGIASSELIEGQLLGHIKPVEKNTVSKQEALTSVELTPGLHLGDIKSTKLKSKSEIEHAEYMLSTPGMHAGDRNLELPPGSSLKGLKPKLLPSKPKIEDRKSVILTVEECLKRIKSTVVSPSNSLKRDIKSVKLIPGSKIQDLKNKGLAHGTHVQDVNAMDLKLEPKKQGESPVTFVPRMLFQEKSMEVFQEPQLQGMKLKELTSQPQMQDQKPVITSCLKHQSLKPVTVAKTQGIRGVKFVDFTSTQQGCQEMAPMDLNLKSRQDDQITVKSLEWKGGIFDQQKKQLESENTLPMESDQEPKPADMTPIEIQSKLQFKDTASFELAPEPVVQSVKAKEFQNELQVPSMKPCQLIPVSQMHQEKAVESTLDPQLQGVETVALITEPQIESTKSIQWIPISEFQSEKGIGSNSKSQSQEARPTELKPPVLWRGMRSPELTARSKIQGEKSVAFHLEPQLRAQEPKTFNLTSEPQPQAITTEELNKELQTESVRSVQWLSQQEFPSVKFLRSKSWSPFQGVKWTEQKPSIKLGGEELMTRPKTEGKACDPTLRSMINNIKSFKPRFHVEDRISNELTPGIKSQVWKPIKSSPGVQKPQDMTSLLFKQESQSSEAKSGILGQGSQSPEPQWQSAKCSDLIPETKSQNMKFKLSSSLPLKSKPFTDLIMETKIQRVKLDSRPGPQSQGIKADSTLKTTPQKIEMEDCESGPQLQDLKSLRTIMGVKVLDVKSMSFSPRPHLEDMPSEVITEKNVLGMKPVEIKPSPKLQGEKPEFTPKKLFLGTQSIGLHSGLNLQDLKYPQLIMGMKLQGVDSMEQHLTNIKPSEVITQINSQGVTSVDFDSGPQTQNKKPSELFQGGKLQDMKSIEFNQGPKLQSMTVESIPETKPQCGESVKLNSGPPLQDQNNSKSTLGTNLQDARSPKINSGPHLQGVKSSEGISGDTVPKEKPMAFVYQPLGQDVESFKWIFSKALDGKPLQFKVPSELQDRKLSKLKPELYLQGMKPGAFNLGLKLEDVKANSTNPQTTKDKEINYDTDLQVVGFSELASPIYNVVPSGLKATNQKQDGKPHKLSQKQQLQTMKSTVFNHEPHLQQIKSSDLCTKLQDLKSVEFNSEQQLPDVKPSELGLGTGTQSLGFNPGPQFQELKSSAVSTEVKLLEESSSEFKHEPRLHCRKPCDWSHSKNVMAPKTEIQDVELSELHPGPYLQGIHSKEFVPGSHLEDLNSACTPNINSQYVNSSEYISRPYLQDTNSFACIPEPNAQCISSECNPGIHLHGTNSSSCFSGSKSQCVDSTGSNPESHLQDINSVECTPGPSPQCADSPAYIPGPSPQCADSPACIPGPSPQCADSPACIPGPSPQCADSPACIPGPSPQCADSSALSPEPSPPCVNSTECNPESYLQGVNSFVYTSGQNPLCENTNRYNLGPLFQGMDFCPFPSPQILCVNPVWCNTRVHFQDINSSACTLSQESESVNSIGYNSGTHLQAPKLQEQHLKYLKSELTPGSNNLGIAPMEYNTCPQSQDTNSSGFNPESKPQCISSVKPSSGPHLQSIKYFELDPGSESQSTKSVLLNSGSPSQGVDSSKFMQGAKFQKIPLLKSQLGSWQRSTEPIFTLRPQSNGVNSMILPKLPPEDRKFPEKSTQTLFCTNAVELTSSCDLNDSRSRMFSPEPCFQNVEVVQLKPASQSQSVSSSEFMSCHSSQLPMSSLAPKPCFQDTNPKQLRIGSKQESLNCQLFPSEEKPMMVLAPQSTRKLLAGPALTSVKFSNLSLKSQQQNTKSLILTSEPKWQGVKQVKLSSVSLPEPGKSVELAPKSILQNMKSRHLMPQTIDPVTKSTKVTYRPERQVDFAEMSMKPRCQVPKSVNFTSPPIYHDMGSLEKTKGLEHKSTEMMEKSVSSKPTDQVKESLEMPLKLDLQVPEFFDLTPTLSDQDSISSEPDLQKSYQIPETPESHSSSWPQFQDFKKLQIKEVTESDRVTLNVKSHVVDMIEVTCEARQEGNEFLRTTPKPVNTETGFVEKSPRPCPQDLGPLGVGSKKRTQREQSVVSTPRTSCHIPDSVSGITPGGPQIPNSKNLASTLWLQKESSELSCKQTSQVEGNTDSVELTFGTQQPGEIAAKLTKPQNLNLENANITTIESLDQMTNFVGTSPKPQDQVTEFTKASLPVSQSVALPKVSESVEVTPRVMKSVTIPESTPQKSKYNDLTPRIHDMISSGFAPSLWLQNVQSKKLIIEPTHQVLETKRRTSFRIIKTVLIPKPLVLIVKSEEVAPGPCAQAVEPIGLSTRSSIKEKECLNLHPRPHLQDLVKPMELTPRADIQVTSAEVIFQQTSPLKEPTVLIHEQRLQTEKSLGLKTESPKEMKIKDSNQELMCQNKDSEVTTSAKLQAENYLSSFIHSSSIPFLSSVDKTTELGQLQGSGVPEVSRTFGTENLGVDILQSSKPYSDTIIIKSSVLPLVLPNLPSDKTGDTKGTPYPEIWGMNILSKEESVKEKMEEFQRYSSYSFKLLSEELQEGLGARRSSIRSFLGIQQNIWESHVCRQRLPRKYLSSMLMLGNVLGTTMERKPCSQSFLTEGSTMDICQSIQNLFGVPAELMEFSQSLQERVPRTISQTSVVKNYIQRHILCHSNEKRMPLKMWTRGSTSSIIQQYSGTRLGVKKTSSKLSDILQKVTEHVSVSCSGAGFPALMKSESSLEILYTREDSVSRKQSKISPCGSPTRTFESQHSLKTSSLSQSKSDISEQSQLLKGLRLKTAGKLLKSQIPHNVPLPLESGLVLKYPICLQCGRCSGFNCCHKLQSAFGPCLLIYPQLHLLSTPEGHGEIRMHLGFRLQTGKRPRVSKYHTRNQADPRKGAASPSRRKDRFSTLVSKSPSPRNFQSSSSLSPASVQVHTQQKQRHSHSVAGKTTAKDYEFCQVHSVSESEYGSIQDERFVKSSLRKTSALTYPVKKSKEPKTLNTRLYEISTSTKDSHHRTMRGLSSRIETTQMSDVSAKRQPKKSSQSKFIQLLFHSLRQAFQAAHRTVIFTSKKLKYKMRPDNLWSIKNLPPKQKGKDHCLMEDSKGARTPVVRHMSKSLTPKQKDKLQEASECCRPAQQAKQASSLLPRPLKLQTTMVCGREVFNQATSAPEPFKRVQYVSNIATKSCSDDVSSQESKNCSNVGVKFHVQERIVSNPLLKETLQSHFGKKPINQEEEQGFFGERTLPNKPSERTHHRLLQRTHRQSLSERRHRSPSQRNSLSSSVRTYHSLSDRSHNSLYKGRGHSPSRRSPGSPSRRSPRSPSRRSPGSLSRRSPRRPSKRSPRRPSRRSPCSPSGSSHHSPSGSSLRRPSGRSPRSPSRKSHRRPSKRSPCSPSGSSHHSPSRSSLRRPSGRSPRSLSWRSPHRCSRRSPCRPLERRGHSSSVKKSLHSFSERSQQSPSSLRCLSPSKRSHVSFMRRSLGSYSERSIPSVWKEHSCRLSQYNSVPFLGLAKQVSDGWSPAVPGLTAFTSSCQSLEKLTTY</sequence>
<dbReference type="OrthoDB" id="9450569at2759"/>
<feature type="compositionally biased region" description="Polar residues" evidence="1">
    <location>
        <begin position="3535"/>
        <end position="3544"/>
    </location>
</feature>
<feature type="compositionally biased region" description="Low complexity" evidence="1">
    <location>
        <begin position="4720"/>
        <end position="4730"/>
    </location>
</feature>
<feature type="region of interest" description="Disordered" evidence="1">
    <location>
        <begin position="626"/>
        <end position="657"/>
    </location>
</feature>
<reference evidence="3 5" key="1">
    <citation type="journal article" date="2009" name="PLoS Biol.">
        <title>Lineage-specific biology revealed by a finished genome assembly of the mouse.</title>
        <authorList>
            <consortium name="Mouse Genome Sequencing Consortium"/>
            <person name="Church D.M."/>
            <person name="Goodstadt L."/>
            <person name="Hillier L.W."/>
            <person name="Zody M.C."/>
            <person name="Goldstein S."/>
            <person name="She X."/>
            <person name="Bult C.J."/>
            <person name="Agarwala R."/>
            <person name="Cherry J.L."/>
            <person name="DiCuccio M."/>
            <person name="Hlavina W."/>
            <person name="Kapustin Y."/>
            <person name="Meric P."/>
            <person name="Maglott D."/>
            <person name="Birtle Z."/>
            <person name="Marques A.C."/>
            <person name="Graves T."/>
            <person name="Zhou S."/>
            <person name="Teague B."/>
            <person name="Potamousis K."/>
            <person name="Churas C."/>
            <person name="Place M."/>
            <person name="Herschleb J."/>
            <person name="Runnheim R."/>
            <person name="Forrest D."/>
            <person name="Amos-Landgraf J."/>
            <person name="Schwartz D.C."/>
            <person name="Cheng Z."/>
            <person name="Lindblad-Toh K."/>
            <person name="Eichler E.E."/>
            <person name="Ponting C.P."/>
        </authorList>
    </citation>
    <scope>NUCLEOTIDE SEQUENCE [LARGE SCALE GENOMIC DNA]</scope>
    <source>
        <strain evidence="3 5">C57BL/6J</strain>
    </source>
</reference>
<feature type="compositionally biased region" description="Low complexity" evidence="1">
    <location>
        <begin position="4357"/>
        <end position="4375"/>
    </location>
</feature>
<feature type="region of interest" description="Disordered" evidence="1">
    <location>
        <begin position="2381"/>
        <end position="2442"/>
    </location>
</feature>
<feature type="region of interest" description="Disordered" evidence="1">
    <location>
        <begin position="886"/>
        <end position="933"/>
    </location>
</feature>
<reference evidence="3 5" key="2">
    <citation type="journal article" date="2011" name="PLoS Biol.">
        <title>Modernizing reference genome assemblies.</title>
        <authorList>
            <person name="Church D.M."/>
            <person name="Schneider V.A."/>
            <person name="Graves T."/>
            <person name="Auger K."/>
            <person name="Cunningham F."/>
            <person name="Bouk N."/>
            <person name="Chen H.C."/>
            <person name="Agarwala R."/>
            <person name="McLaren W.M."/>
            <person name="Ritchie G.R."/>
            <person name="Albracht D."/>
            <person name="Kremitzki M."/>
            <person name="Rock S."/>
            <person name="Kotkiewicz H."/>
            <person name="Kremitzki C."/>
            <person name="Wollam A."/>
            <person name="Trani L."/>
            <person name="Fulton L."/>
            <person name="Fulton R."/>
            <person name="Matthews L."/>
            <person name="Whitehead S."/>
            <person name="Chow W."/>
            <person name="Torrance J."/>
            <person name="Dunn M."/>
            <person name="Harden G."/>
            <person name="Threadgold G."/>
            <person name="Wood J."/>
            <person name="Collins J."/>
            <person name="Heath P."/>
            <person name="Griffiths G."/>
            <person name="Pelan S."/>
            <person name="Grafham D."/>
            <person name="Eichler E.E."/>
            <person name="Weinstock G."/>
            <person name="Mardis E.R."/>
            <person name="Wilson R.K."/>
            <person name="Howe K."/>
            <person name="Flicek P."/>
            <person name="Hubbard T."/>
        </authorList>
    </citation>
    <scope>NUCLEOTIDE SEQUENCE [LARGE SCALE GENOMIC DNA]</scope>
    <source>
        <strain evidence="3 5">C57BL/6J</strain>
    </source>
</reference>
<accession>A0A1W2P6U8</accession>
<dbReference type="CTD" id="84226"/>
<dbReference type="ProteomicsDB" id="363980"/>
<dbReference type="MGI" id="MGI:3045298">
    <property type="gene designation" value="Spata31h1"/>
</dbReference>
<feature type="compositionally biased region" description="Polar residues" evidence="1">
    <location>
        <begin position="1910"/>
        <end position="1920"/>
    </location>
</feature>
<evidence type="ECO:0007829" key="6">
    <source>
        <dbReference type="ProteomicsDB" id="A0A1W2P6U8"/>
    </source>
</evidence>
<feature type="compositionally biased region" description="Basic residues" evidence="1">
    <location>
        <begin position="4867"/>
        <end position="4876"/>
    </location>
</feature>
<feature type="compositionally biased region" description="Basic residues" evidence="1">
    <location>
        <begin position="4778"/>
        <end position="4793"/>
    </location>
</feature>
<feature type="transmembrane region" description="Helical" evidence="2">
    <location>
        <begin position="12"/>
        <end position="31"/>
    </location>
</feature>
<dbReference type="eggNOG" id="ENOG502S9JK">
    <property type="taxonomic scope" value="Eukaryota"/>
</dbReference>
<dbReference type="PANTHER" id="PTHR33888:SF1">
    <property type="entry name" value="RIKEN CDNA 4932415D10 GENE"/>
    <property type="match status" value="1"/>
</dbReference>
<dbReference type="ExpressionAtlas" id="A0A1W2P6U8">
    <property type="expression patterns" value="baseline and differential"/>
</dbReference>
<feature type="compositionally biased region" description="Polar residues" evidence="1">
    <location>
        <begin position="2120"/>
        <end position="2132"/>
    </location>
</feature>
<keyword evidence="2" id="KW-0812">Transmembrane</keyword>
<reference evidence="3" key="3">
    <citation type="submission" date="2025-08" db="UniProtKB">
        <authorList>
            <consortium name="Ensembl"/>
        </authorList>
    </citation>
    <scope>IDENTIFICATION</scope>
    <source>
        <strain evidence="3">C57BL/6J</strain>
    </source>
</reference>
<dbReference type="RefSeq" id="XP_006514423.1">
    <property type="nucleotide sequence ID" value="XM_006514360.2"/>
</dbReference>
<reference evidence="3" key="4">
    <citation type="submission" date="2025-09" db="UniProtKB">
        <authorList>
            <consortium name="Ensembl"/>
        </authorList>
    </citation>
    <scope>IDENTIFICATION</scope>
    <source>
        <strain evidence="3">C57BL/6J</strain>
    </source>
</reference>
<dbReference type="GlyGen" id="A0A1W2P6U8">
    <property type="glycosylation" value="1 site"/>
</dbReference>
<dbReference type="GeneID" id="102635990"/>
<feature type="region of interest" description="Disordered" evidence="1">
    <location>
        <begin position="569"/>
        <end position="599"/>
    </location>
</feature>
<dbReference type="RNAct" id="A0A1W2P6U8">
    <property type="molecule type" value="protein"/>
</dbReference>
<feature type="compositionally biased region" description="Low complexity" evidence="1">
    <location>
        <begin position="4212"/>
        <end position="4224"/>
    </location>
</feature>
<feature type="compositionally biased region" description="Polar residues" evidence="1">
    <location>
        <begin position="903"/>
        <end position="917"/>
    </location>
</feature>
<feature type="region of interest" description="Disordered" evidence="1">
    <location>
        <begin position="503"/>
        <end position="553"/>
    </location>
</feature>
<keyword evidence="5" id="KW-1185">Reference proteome</keyword>
<dbReference type="Bgee" id="ENSMUSG00000044581">
    <property type="expression patterns" value="Expressed in spermatid and 3 other cell types or tissues"/>
</dbReference>
<dbReference type="VEuPathDB" id="HostDB:ENSMUSG00000044581"/>
<feature type="compositionally biased region" description="Polar residues" evidence="1">
    <location>
        <begin position="626"/>
        <end position="638"/>
    </location>
</feature>
<feature type="compositionally biased region" description="Low complexity" evidence="1">
    <location>
        <begin position="4834"/>
        <end position="4850"/>
    </location>
</feature>
<feature type="compositionally biased region" description="Polar residues" evidence="1">
    <location>
        <begin position="503"/>
        <end position="518"/>
    </location>
</feature>
<evidence type="ECO:0000313" key="4">
    <source>
        <dbReference type="MGI" id="MGI:3045298"/>
    </source>
</evidence>
<dbReference type="Antibodypedia" id="62791">
    <property type="antibodies" value="41 antibodies from 7 providers"/>
</dbReference>
<evidence type="ECO:0000256" key="2">
    <source>
        <dbReference type="SAM" id="Phobius"/>
    </source>
</evidence>
<protein>
    <submittedName>
        <fullName evidence="3">SPATA31 subfamily H member 1</fullName>
    </submittedName>
</protein>
<feature type="region of interest" description="Disordered" evidence="1">
    <location>
        <begin position="1906"/>
        <end position="1927"/>
    </location>
</feature>
<feature type="region of interest" description="Disordered" evidence="1">
    <location>
        <begin position="750"/>
        <end position="784"/>
    </location>
</feature>
<dbReference type="PANTHER" id="PTHR33888">
    <property type="entry name" value="RIKEN CDNA 4932415D10 GENE"/>
    <property type="match status" value="1"/>
</dbReference>
<feature type="region of interest" description="Disordered" evidence="1">
    <location>
        <begin position="4322"/>
        <end position="4392"/>
    </location>
</feature>
<feature type="region of interest" description="Disordered" evidence="1">
    <location>
        <begin position="2105"/>
        <end position="2132"/>
    </location>
</feature>
<feature type="compositionally biased region" description="Basic residues" evidence="1">
    <location>
        <begin position="4823"/>
        <end position="4833"/>
    </location>
</feature>
<feature type="compositionally biased region" description="Low complexity" evidence="1">
    <location>
        <begin position="4886"/>
        <end position="4906"/>
    </location>
</feature>
<dbReference type="Proteomes" id="UP000000589">
    <property type="component" value="Chromosome 10"/>
</dbReference>
<keyword evidence="2" id="KW-0472">Membrane</keyword>
<dbReference type="OMA" id="MQYEKSE"/>
<feature type="region of interest" description="Disordered" evidence="1">
    <location>
        <begin position="4685"/>
        <end position="4913"/>
    </location>
</feature>
<dbReference type="InParanoid" id="A0A1W2P6U8"/>
<evidence type="ECO:0000256" key="1">
    <source>
        <dbReference type="SAM" id="MobiDB-lite"/>
    </source>
</evidence>
<dbReference type="jPOST" id="A0A1W2P6U8"/>
<dbReference type="GeneTree" id="ENSGT00700000104587"/>
<keyword evidence="6" id="KW-1267">Proteomics identification</keyword>
<dbReference type="AGR" id="MGI:3045298"/>